<dbReference type="Pfam" id="PF03457">
    <property type="entry name" value="HA"/>
    <property type="match status" value="1"/>
</dbReference>
<reference evidence="2 3" key="1">
    <citation type="submission" date="2020-11" db="EMBL/GenBank/DDBJ databases">
        <title>Arthrobacter antarcticus sp. nov., isolated from Antarctic Soil.</title>
        <authorList>
            <person name="Li J."/>
        </authorList>
    </citation>
    <scope>NUCLEOTIDE SEQUENCE [LARGE SCALE GENOMIC DNA]</scope>
    <source>
        <strain evidence="2 3">Z1-20</strain>
    </source>
</reference>
<dbReference type="AlphaFoldDB" id="A0A931G4X6"/>
<comment type="caution">
    <text evidence="2">The sequence shown here is derived from an EMBL/GenBank/DDBJ whole genome shotgun (WGS) entry which is preliminary data.</text>
</comment>
<dbReference type="PANTHER" id="PTHR33418">
    <property type="entry name" value="HELICASE-ASSOCIATED"/>
    <property type="match status" value="1"/>
</dbReference>
<gene>
    <name evidence="2" type="ORF">IV500_05595</name>
</gene>
<sequence length="224" mass="26057">MAVRVSSHTEWDLMYAAGLSCDRIARLCHAPRSTVFAYFRKRTVLDPMLSRNHEEHSVEPAARAWHRVSTDLMTFTADTGRWPNPAGEDGEAFLARWLAEQRRRHRRGELSADRIEKLDDAGPWRYSSRALADEKRWWTRLEEVTDYLREPGSWPQWKTAADEHERVLGVWLHEQRQKSARNILPSAKARALTVHLPGWNPRGSADSKVIAENTTQRYTVTFRR</sequence>
<protein>
    <submittedName>
        <fullName evidence="2">Helicase associated domain-containing protein</fullName>
    </submittedName>
</protein>
<feature type="domain" description="Helicase-associated" evidence="1">
    <location>
        <begin position="63"/>
        <end position="122"/>
    </location>
</feature>
<proteinExistence type="predicted"/>
<name>A0A931G4X6_9MICC</name>
<dbReference type="Gene3D" id="6.10.140.530">
    <property type="match status" value="2"/>
</dbReference>
<evidence type="ECO:0000313" key="3">
    <source>
        <dbReference type="Proteomes" id="UP000655366"/>
    </source>
</evidence>
<dbReference type="Proteomes" id="UP000655366">
    <property type="component" value="Unassembled WGS sequence"/>
</dbReference>
<dbReference type="PANTHER" id="PTHR33418:SF1">
    <property type="entry name" value="HELICASE-ASSOCIATED DOMAIN-CONTAINING PROTEIN"/>
    <property type="match status" value="1"/>
</dbReference>
<dbReference type="RefSeq" id="WP_196395849.1">
    <property type="nucleotide sequence ID" value="NZ_JADNYM010000006.1"/>
</dbReference>
<keyword evidence="3" id="KW-1185">Reference proteome</keyword>
<evidence type="ECO:0000259" key="1">
    <source>
        <dbReference type="Pfam" id="PF03457"/>
    </source>
</evidence>
<dbReference type="EMBL" id="JADNYM010000006">
    <property type="protein sequence ID" value="MBG0738895.1"/>
    <property type="molecule type" value="Genomic_DNA"/>
</dbReference>
<dbReference type="InterPro" id="IPR005114">
    <property type="entry name" value="Helicase_assoc"/>
</dbReference>
<organism evidence="2 3">
    <name type="scientific">Arthrobacter terrae</name>
    <dbReference type="NCBI Taxonomy" id="2935737"/>
    <lineage>
        <taxon>Bacteria</taxon>
        <taxon>Bacillati</taxon>
        <taxon>Actinomycetota</taxon>
        <taxon>Actinomycetes</taxon>
        <taxon>Micrococcales</taxon>
        <taxon>Micrococcaceae</taxon>
        <taxon>Arthrobacter</taxon>
    </lineage>
</organism>
<accession>A0A931G4X6</accession>
<evidence type="ECO:0000313" key="2">
    <source>
        <dbReference type="EMBL" id="MBG0738895.1"/>
    </source>
</evidence>